<comment type="caution">
    <text evidence="13">The sequence shown here is derived from an EMBL/GenBank/DDBJ whole genome shotgun (WGS) entry which is preliminary data.</text>
</comment>
<evidence type="ECO:0000256" key="3">
    <source>
        <dbReference type="ARBA" id="ARBA00022694"/>
    </source>
</evidence>
<dbReference type="GO" id="GO:0000166">
    <property type="term" value="F:nucleotide binding"/>
    <property type="evidence" value="ECO:0007669"/>
    <property type="project" value="UniProtKB-KW"/>
</dbReference>
<dbReference type="GO" id="GO:0046872">
    <property type="term" value="F:metal ion binding"/>
    <property type="evidence" value="ECO:0007669"/>
    <property type="project" value="UniProtKB-KW"/>
</dbReference>
<feature type="domain" description="tRNA nucleotidyltransferase/poly(A) polymerase RNA and SrmB- binding" evidence="11">
    <location>
        <begin position="174"/>
        <end position="234"/>
    </location>
</feature>
<dbReference type="SUPFAM" id="SSF81891">
    <property type="entry name" value="Poly A polymerase C-terminal region-like"/>
    <property type="match status" value="1"/>
</dbReference>
<evidence type="ECO:0000256" key="2">
    <source>
        <dbReference type="ARBA" id="ARBA00022679"/>
    </source>
</evidence>
<dbReference type="CDD" id="cd00077">
    <property type="entry name" value="HDc"/>
    <property type="match status" value="1"/>
</dbReference>
<gene>
    <name evidence="13" type="ORF">COT88_00990</name>
</gene>
<proteinExistence type="inferred from homology"/>
<comment type="similarity">
    <text evidence="9">Belongs to the tRNA nucleotidyltransferase/poly(A) polymerase family.</text>
</comment>
<dbReference type="Pfam" id="PF12627">
    <property type="entry name" value="PolyA_pol_RNAbd"/>
    <property type="match status" value="1"/>
</dbReference>
<dbReference type="Pfam" id="PF13735">
    <property type="entry name" value="tRNA_NucTran2_2"/>
    <property type="match status" value="1"/>
</dbReference>
<dbReference type="InterPro" id="IPR043519">
    <property type="entry name" value="NT_sf"/>
</dbReference>
<organism evidence="13 14">
    <name type="scientific">Candidatus Colwellbacteria bacterium CG10_big_fil_rev_8_21_14_0_10_41_28</name>
    <dbReference type="NCBI Taxonomy" id="1974539"/>
    <lineage>
        <taxon>Bacteria</taxon>
        <taxon>Candidatus Colwelliibacteriota</taxon>
    </lineage>
</organism>
<dbReference type="AlphaFoldDB" id="A0A2H0VHI5"/>
<evidence type="ECO:0000313" key="13">
    <source>
        <dbReference type="EMBL" id="PIR98543.1"/>
    </source>
</evidence>
<dbReference type="EMBL" id="PFAG01000012">
    <property type="protein sequence ID" value="PIR98543.1"/>
    <property type="molecule type" value="Genomic_DNA"/>
</dbReference>
<dbReference type="Gene3D" id="1.10.3090.10">
    <property type="entry name" value="cca-adding enzyme, domain 2"/>
    <property type="match status" value="1"/>
</dbReference>
<keyword evidence="4" id="KW-0548">Nucleotidyltransferase</keyword>
<dbReference type="CDD" id="cd05398">
    <property type="entry name" value="NT_ClassII-CCAase"/>
    <property type="match status" value="1"/>
</dbReference>
<dbReference type="InterPro" id="IPR003607">
    <property type="entry name" value="HD/PDEase_dom"/>
</dbReference>
<dbReference type="Proteomes" id="UP000230776">
    <property type="component" value="Unassembled WGS sequence"/>
</dbReference>
<reference evidence="14" key="1">
    <citation type="submission" date="2017-09" db="EMBL/GenBank/DDBJ databases">
        <title>Depth-based differentiation of microbial function through sediment-hosted aquifers and enrichment of novel symbionts in the deep terrestrial subsurface.</title>
        <authorList>
            <person name="Probst A.J."/>
            <person name="Ladd B."/>
            <person name="Jarett J.K."/>
            <person name="Geller-Mcgrath D.E."/>
            <person name="Sieber C.M.K."/>
            <person name="Emerson J.B."/>
            <person name="Anantharaman K."/>
            <person name="Thomas B.C."/>
            <person name="Malmstrom R."/>
            <person name="Stieglmeier M."/>
            <person name="Klingl A."/>
            <person name="Woyke T."/>
            <person name="Ryan C.M."/>
            <person name="Banfield J.F."/>
        </authorList>
    </citation>
    <scope>NUCLEOTIDE SEQUENCE [LARGE SCALE GENOMIC DNA]</scope>
</reference>
<keyword evidence="5" id="KW-0479">Metal-binding</keyword>
<dbReference type="InterPro" id="IPR050264">
    <property type="entry name" value="Bact_CCA-adding_enz_type3_sf"/>
</dbReference>
<evidence type="ECO:0000256" key="4">
    <source>
        <dbReference type="ARBA" id="ARBA00022695"/>
    </source>
</evidence>
<keyword evidence="7" id="KW-0460">Magnesium</keyword>
<dbReference type="Pfam" id="PF01743">
    <property type="entry name" value="PolyA_pol"/>
    <property type="match status" value="1"/>
</dbReference>
<evidence type="ECO:0000256" key="7">
    <source>
        <dbReference type="ARBA" id="ARBA00022842"/>
    </source>
</evidence>
<keyword evidence="2 9" id="KW-0808">Transferase</keyword>
<keyword evidence="6" id="KW-0547">Nucleotide-binding</keyword>
<dbReference type="InterPro" id="IPR032810">
    <property type="entry name" value="CCA-adding_enz_C"/>
</dbReference>
<dbReference type="GO" id="GO:0000049">
    <property type="term" value="F:tRNA binding"/>
    <property type="evidence" value="ECO:0007669"/>
    <property type="project" value="TreeGrafter"/>
</dbReference>
<evidence type="ECO:0008006" key="15">
    <source>
        <dbReference type="Google" id="ProtNLM"/>
    </source>
</evidence>
<dbReference type="Gene3D" id="1.10.246.80">
    <property type="match status" value="1"/>
</dbReference>
<feature type="domain" description="Poly A polymerase head" evidence="10">
    <location>
        <begin position="21"/>
        <end position="147"/>
    </location>
</feature>
<evidence type="ECO:0000256" key="9">
    <source>
        <dbReference type="RuleBase" id="RU003953"/>
    </source>
</evidence>
<sequence length="496" mass="56516">MEIPKEVQEISASLDKKGFKAYLVGGCVRDLLVGRAPHDWDIATAALPEDIQEIFPESVYENEFGTVAVKTESEDPSLKIIEVTTFREESEYSDKRHPDEVKFSKDIKTDLSRRDFTINAIAFDLADSENPIDPYGGQEDLQKKTIRAVGDPKERFDEDALRILRAVRLSAQLGFKIEAKTKAAIKSRAKSLEHIASERTKDEFNKLIMTDNAHDGVRMLEELGILKVIIPELSEGVGVEQNKHHIYDVFEHNVRSLEYAVENNFPLELRLASLFHDVGKTGVRQWKSDPNGDKSRGGKKGDWTFYQHQYLGEKQTRDILKRLKYSKEIIKTVSLLVREHMFVYDPEVVTEKGVRRLIRRVGEENVDFLIKLREADRIGSGVPKAQPYRLRHLQAMIEKAKKDPVSVKQVKVSGDDLIKELNLEPGPRIGYILAILLEEVLDDPKKNDKKKLLVAAKKLVKKSVDELGEMASEAKRIAGETQERIDKAIKDKYFVK</sequence>
<evidence type="ECO:0000259" key="12">
    <source>
        <dbReference type="Pfam" id="PF13735"/>
    </source>
</evidence>
<feature type="domain" description="CCA-adding enzyme C-terminal" evidence="12">
    <location>
        <begin position="311"/>
        <end position="454"/>
    </location>
</feature>
<evidence type="ECO:0000259" key="11">
    <source>
        <dbReference type="Pfam" id="PF12627"/>
    </source>
</evidence>
<evidence type="ECO:0000256" key="1">
    <source>
        <dbReference type="ARBA" id="ARBA00001946"/>
    </source>
</evidence>
<evidence type="ECO:0000256" key="5">
    <source>
        <dbReference type="ARBA" id="ARBA00022723"/>
    </source>
</evidence>
<dbReference type="PANTHER" id="PTHR46173:SF1">
    <property type="entry name" value="CCA TRNA NUCLEOTIDYLTRANSFERASE 1, MITOCHONDRIAL"/>
    <property type="match status" value="1"/>
</dbReference>
<dbReference type="Gene3D" id="3.30.460.10">
    <property type="entry name" value="Beta Polymerase, domain 2"/>
    <property type="match status" value="1"/>
</dbReference>
<keyword evidence="8 9" id="KW-0694">RNA-binding</keyword>
<dbReference type="InterPro" id="IPR002646">
    <property type="entry name" value="PolA_pol_head_dom"/>
</dbReference>
<dbReference type="InterPro" id="IPR032828">
    <property type="entry name" value="PolyA_RNA-bd"/>
</dbReference>
<evidence type="ECO:0000313" key="14">
    <source>
        <dbReference type="Proteomes" id="UP000230776"/>
    </source>
</evidence>
<dbReference type="PANTHER" id="PTHR46173">
    <property type="entry name" value="CCA TRNA NUCLEOTIDYLTRANSFERASE 1, MITOCHONDRIAL"/>
    <property type="match status" value="1"/>
</dbReference>
<name>A0A2H0VHI5_9BACT</name>
<evidence type="ECO:0000256" key="6">
    <source>
        <dbReference type="ARBA" id="ARBA00022741"/>
    </source>
</evidence>
<protein>
    <recommendedName>
        <fullName evidence="15">HD domain-containing protein</fullName>
    </recommendedName>
</protein>
<keyword evidence="3" id="KW-0819">tRNA processing</keyword>
<evidence type="ECO:0000259" key="10">
    <source>
        <dbReference type="Pfam" id="PF01743"/>
    </source>
</evidence>
<evidence type="ECO:0000256" key="8">
    <source>
        <dbReference type="ARBA" id="ARBA00022884"/>
    </source>
</evidence>
<dbReference type="SUPFAM" id="SSF81301">
    <property type="entry name" value="Nucleotidyltransferase"/>
    <property type="match status" value="1"/>
</dbReference>
<dbReference type="GO" id="GO:0016779">
    <property type="term" value="F:nucleotidyltransferase activity"/>
    <property type="evidence" value="ECO:0007669"/>
    <property type="project" value="UniProtKB-KW"/>
</dbReference>
<accession>A0A2H0VHI5</accession>
<dbReference type="GO" id="GO:0008033">
    <property type="term" value="P:tRNA processing"/>
    <property type="evidence" value="ECO:0007669"/>
    <property type="project" value="UniProtKB-KW"/>
</dbReference>
<comment type="cofactor">
    <cofactor evidence="1">
        <name>Mg(2+)</name>
        <dbReference type="ChEBI" id="CHEBI:18420"/>
    </cofactor>
</comment>